<protein>
    <submittedName>
        <fullName evidence="1">Uncharacterized protein</fullName>
    </submittedName>
</protein>
<reference evidence="1 2" key="1">
    <citation type="journal article" date="2024" name="Int. J. Syst. Evol. Microbiol.">
        <title>Virgibacillus tibetensis sp. nov., isolated from salt lake on the Tibetan Plateau of China.</title>
        <authorList>
            <person name="Phurbu D."/>
            <person name="Liu Z.-X."/>
            <person name="Wang R."/>
            <person name="Zheng Y.-Y."/>
            <person name="Liu H.-C."/>
            <person name="Zhou Y.-G."/>
            <person name="Yu Y.-J."/>
            <person name="Li A.-H."/>
        </authorList>
    </citation>
    <scope>NUCLEOTIDE SEQUENCE [LARGE SCALE GENOMIC DNA]</scope>
    <source>
        <strain evidence="1 2">C22-A2</strain>
    </source>
</reference>
<organism evidence="1 2">
    <name type="scientific">Virgibacillus tibetensis</name>
    <dbReference type="NCBI Taxonomy" id="3042313"/>
    <lineage>
        <taxon>Bacteria</taxon>
        <taxon>Bacillati</taxon>
        <taxon>Bacillota</taxon>
        <taxon>Bacilli</taxon>
        <taxon>Bacillales</taxon>
        <taxon>Bacillaceae</taxon>
        <taxon>Virgibacillus</taxon>
    </lineage>
</organism>
<evidence type="ECO:0000313" key="1">
    <source>
        <dbReference type="EMBL" id="MEC5423325.1"/>
    </source>
</evidence>
<accession>A0ABU6KDS0</accession>
<dbReference type="RefSeq" id="WP_327606880.1">
    <property type="nucleotide sequence ID" value="NZ_JARZFX010000002.1"/>
</dbReference>
<evidence type="ECO:0000313" key="2">
    <source>
        <dbReference type="Proteomes" id="UP001335737"/>
    </source>
</evidence>
<proteinExistence type="predicted"/>
<sequence>MTAEVVVMNARGAALAADSAVTIHGKKVYNSADKLFPLTQHHPVGVMVYGSGHFMNVPWETIIKLFGNKLGDQQLDTLGEYADAFLEFLNRNEFVELTSTRNEELFIKDFLHSKLNSIHHRCKSMHRDIYLEYQDEKTIEEIQDIYTQHVEGWLDELVATYHKKELIPPFDETDFNLIGEKYIDTLMEYMKENFASFLITKHLFKYALIITFNSLFKRFDEQYSGVVFVGFGNKELRPATVTLQIERYINGKLKYRKKSKESGQVEVDNLGYIFGLAQSDMVISFMTGIHEKMEDSLLAHLEENLKQIPNTLTENLKDHFKADTSFEGVEEAMHKELIKLYGEFHQKLYHFKQKEFIAPIMDIVGALPTIELAEMAEVLVNMTSFKKKISESLETVGGPIDVAIITKYDGFTWIKHK</sequence>
<dbReference type="Proteomes" id="UP001335737">
    <property type="component" value="Unassembled WGS sequence"/>
</dbReference>
<name>A0ABU6KDS0_9BACI</name>
<comment type="caution">
    <text evidence="1">The sequence shown here is derived from an EMBL/GenBank/DDBJ whole genome shotgun (WGS) entry which is preliminary data.</text>
</comment>
<keyword evidence="2" id="KW-1185">Reference proteome</keyword>
<gene>
    <name evidence="1" type="ORF">QGM71_07410</name>
</gene>
<dbReference type="EMBL" id="JARZFX010000002">
    <property type="protein sequence ID" value="MEC5423325.1"/>
    <property type="molecule type" value="Genomic_DNA"/>
</dbReference>